<evidence type="ECO:0000256" key="4">
    <source>
        <dbReference type="ARBA" id="ARBA00022475"/>
    </source>
</evidence>
<evidence type="ECO:0000256" key="9">
    <source>
        <dbReference type="ARBA" id="ARBA00023244"/>
    </source>
</evidence>
<evidence type="ECO:0000256" key="7">
    <source>
        <dbReference type="ARBA" id="ARBA00022989"/>
    </source>
</evidence>
<dbReference type="Proteomes" id="UP000565262">
    <property type="component" value="Unassembled WGS sequence"/>
</dbReference>
<dbReference type="GO" id="GO:0042168">
    <property type="term" value="P:heme metabolic process"/>
    <property type="evidence" value="ECO:0007669"/>
    <property type="project" value="InterPro"/>
</dbReference>
<feature type="transmembrane region" description="Helical" evidence="10">
    <location>
        <begin position="42"/>
        <end position="60"/>
    </location>
</feature>
<sequence>MKRLYIAIVLALAAGMFAGLIIKEDPGYILMSWGKTTVEMSLWVGLVLQGLILIGFYLLIRTLVIVRNPVQTLNKLTPGSREKRAQKATVKGLLLLSEGQWRKAERLLSKSAERSGTPLVNYLAAAKASHAQGHSGHTDKLLKKALDSSPGAETAVEIAQAEIQYERGQYEQCLAALLRIQKQNPRHRWALKTLMRVYKKLEDWKSLQELYPQLLKNKVISGKEGQDLLINLNISLLKETTKLENDDKQREAVQKIWQNLPSDLKENDRLIEAYARGLLACNAEMVLERFINERLRKRWSDKLVIIYGLISKGDADQHLKQTEKWLEGQPDNASLLLTAGRLCLRNQLWGKGAEYLEASFRHDPLATTAAELSRLYSNMGRATKSRHYYQQCLNLAGYHLPGLPMPEASAEKN</sequence>
<reference evidence="12 13" key="1">
    <citation type="submission" date="2020-08" db="EMBL/GenBank/DDBJ databases">
        <title>Oceanospirillum sp. nov. isolated from marine sediment.</title>
        <authorList>
            <person name="Ji X."/>
        </authorList>
    </citation>
    <scope>NUCLEOTIDE SEQUENCE [LARGE SCALE GENOMIC DNA]</scope>
    <source>
        <strain evidence="12 13">D5</strain>
    </source>
</reference>
<comment type="function">
    <text evidence="1">Involved in a late step of protoheme IX synthesis.</text>
</comment>
<dbReference type="SUPFAM" id="SSF48452">
    <property type="entry name" value="TPR-like"/>
    <property type="match status" value="2"/>
</dbReference>
<feature type="domain" description="HemY N-terminal" evidence="11">
    <location>
        <begin position="27"/>
        <end position="133"/>
    </location>
</feature>
<keyword evidence="9" id="KW-0627">Porphyrin biosynthesis</keyword>
<dbReference type="InterPro" id="IPR010817">
    <property type="entry name" value="HemY_N"/>
</dbReference>
<evidence type="ECO:0000313" key="13">
    <source>
        <dbReference type="Proteomes" id="UP000565262"/>
    </source>
</evidence>
<evidence type="ECO:0000256" key="3">
    <source>
        <dbReference type="ARBA" id="ARBA00004744"/>
    </source>
</evidence>
<gene>
    <name evidence="12" type="ORF">H4O21_07415</name>
</gene>
<dbReference type="Pfam" id="PF07219">
    <property type="entry name" value="HemY_N"/>
    <property type="match status" value="1"/>
</dbReference>
<evidence type="ECO:0000313" key="12">
    <source>
        <dbReference type="EMBL" id="MBB1486435.1"/>
    </source>
</evidence>
<keyword evidence="5" id="KW-0997">Cell inner membrane</keyword>
<dbReference type="GO" id="GO:0005886">
    <property type="term" value="C:plasma membrane"/>
    <property type="evidence" value="ECO:0007669"/>
    <property type="project" value="UniProtKB-SubCell"/>
</dbReference>
<evidence type="ECO:0000256" key="10">
    <source>
        <dbReference type="SAM" id="Phobius"/>
    </source>
</evidence>
<keyword evidence="7 10" id="KW-1133">Transmembrane helix</keyword>
<evidence type="ECO:0000256" key="2">
    <source>
        <dbReference type="ARBA" id="ARBA00004429"/>
    </source>
</evidence>
<name>A0A839IMI3_9GAMM</name>
<dbReference type="InterPro" id="IPR011990">
    <property type="entry name" value="TPR-like_helical_dom_sf"/>
</dbReference>
<evidence type="ECO:0000256" key="8">
    <source>
        <dbReference type="ARBA" id="ARBA00023136"/>
    </source>
</evidence>
<dbReference type="GO" id="GO:0006779">
    <property type="term" value="P:porphyrin-containing compound biosynthetic process"/>
    <property type="evidence" value="ECO:0007669"/>
    <property type="project" value="UniProtKB-KW"/>
</dbReference>
<accession>A0A839IMI3</accession>
<protein>
    <recommendedName>
        <fullName evidence="11">HemY N-terminal domain-containing protein</fullName>
    </recommendedName>
</protein>
<dbReference type="NCBIfam" id="TIGR00540">
    <property type="entry name" value="TPR_hemY_coli"/>
    <property type="match status" value="1"/>
</dbReference>
<dbReference type="RefSeq" id="WP_182808218.1">
    <property type="nucleotide sequence ID" value="NZ_JACJFM010000007.1"/>
</dbReference>
<dbReference type="Gene3D" id="1.25.40.10">
    <property type="entry name" value="Tetratricopeptide repeat domain"/>
    <property type="match status" value="2"/>
</dbReference>
<organism evidence="12 13">
    <name type="scientific">Oceanospirillum sediminis</name>
    <dbReference type="NCBI Taxonomy" id="2760088"/>
    <lineage>
        <taxon>Bacteria</taxon>
        <taxon>Pseudomonadati</taxon>
        <taxon>Pseudomonadota</taxon>
        <taxon>Gammaproteobacteria</taxon>
        <taxon>Oceanospirillales</taxon>
        <taxon>Oceanospirillaceae</taxon>
        <taxon>Oceanospirillum</taxon>
    </lineage>
</organism>
<evidence type="ECO:0000256" key="6">
    <source>
        <dbReference type="ARBA" id="ARBA00022692"/>
    </source>
</evidence>
<evidence type="ECO:0000256" key="5">
    <source>
        <dbReference type="ARBA" id="ARBA00022519"/>
    </source>
</evidence>
<proteinExistence type="predicted"/>
<dbReference type="EMBL" id="JACJFM010000007">
    <property type="protein sequence ID" value="MBB1486435.1"/>
    <property type="molecule type" value="Genomic_DNA"/>
</dbReference>
<comment type="caution">
    <text evidence="12">The sequence shown here is derived from an EMBL/GenBank/DDBJ whole genome shotgun (WGS) entry which is preliminary data.</text>
</comment>
<comment type="subcellular location">
    <subcellularLocation>
        <location evidence="2">Cell inner membrane</location>
        <topology evidence="2">Multi-pass membrane protein</topology>
    </subcellularLocation>
</comment>
<keyword evidence="8 10" id="KW-0472">Membrane</keyword>
<dbReference type="UniPathway" id="UPA00252"/>
<keyword evidence="6 10" id="KW-0812">Transmembrane</keyword>
<dbReference type="AlphaFoldDB" id="A0A839IMI3"/>
<comment type="pathway">
    <text evidence="3">Porphyrin-containing compound metabolism; protoheme biosynthesis.</text>
</comment>
<evidence type="ECO:0000259" key="11">
    <source>
        <dbReference type="Pfam" id="PF07219"/>
    </source>
</evidence>
<keyword evidence="13" id="KW-1185">Reference proteome</keyword>
<keyword evidence="4" id="KW-1003">Cell membrane</keyword>
<dbReference type="InterPro" id="IPR005254">
    <property type="entry name" value="Heme_biosyn_assoc_TPR_pro"/>
</dbReference>
<evidence type="ECO:0000256" key="1">
    <source>
        <dbReference type="ARBA" id="ARBA00002962"/>
    </source>
</evidence>